<evidence type="ECO:0000313" key="1">
    <source>
        <dbReference type="EMBL" id="KAH9288729.1"/>
    </source>
</evidence>
<dbReference type="SUPFAM" id="SSF48264">
    <property type="entry name" value="Cytochrome P450"/>
    <property type="match status" value="1"/>
</dbReference>
<accession>A0AA38F0E4</accession>
<proteinExistence type="predicted"/>
<comment type="caution">
    <text evidence="1">The sequence shown here is derived from an EMBL/GenBank/DDBJ whole genome shotgun (WGS) entry which is preliminary data.</text>
</comment>
<dbReference type="GO" id="GO:0004497">
    <property type="term" value="F:monooxygenase activity"/>
    <property type="evidence" value="ECO:0007669"/>
    <property type="project" value="InterPro"/>
</dbReference>
<name>A0AA38F0E4_TAXCH</name>
<dbReference type="GO" id="GO:0020037">
    <property type="term" value="F:heme binding"/>
    <property type="evidence" value="ECO:0007669"/>
    <property type="project" value="InterPro"/>
</dbReference>
<keyword evidence="2" id="KW-1185">Reference proteome</keyword>
<dbReference type="AlphaFoldDB" id="A0AA38F0E4"/>
<evidence type="ECO:0008006" key="3">
    <source>
        <dbReference type="Google" id="ProtNLM"/>
    </source>
</evidence>
<dbReference type="InterPro" id="IPR036396">
    <property type="entry name" value="Cyt_P450_sf"/>
</dbReference>
<gene>
    <name evidence="1" type="ORF">KI387_032846</name>
</gene>
<feature type="non-terminal residue" evidence="1">
    <location>
        <position position="115"/>
    </location>
</feature>
<reference evidence="1 2" key="1">
    <citation type="journal article" date="2021" name="Nat. Plants">
        <title>The Taxus genome provides insights into paclitaxel biosynthesis.</title>
        <authorList>
            <person name="Xiong X."/>
            <person name="Gou J."/>
            <person name="Liao Q."/>
            <person name="Li Y."/>
            <person name="Zhou Q."/>
            <person name="Bi G."/>
            <person name="Li C."/>
            <person name="Du R."/>
            <person name="Wang X."/>
            <person name="Sun T."/>
            <person name="Guo L."/>
            <person name="Liang H."/>
            <person name="Lu P."/>
            <person name="Wu Y."/>
            <person name="Zhang Z."/>
            <person name="Ro D.K."/>
            <person name="Shang Y."/>
            <person name="Huang S."/>
            <person name="Yan J."/>
        </authorList>
    </citation>
    <scope>NUCLEOTIDE SEQUENCE [LARGE SCALE GENOMIC DNA]</scope>
    <source>
        <strain evidence="1">Ta-2019</strain>
    </source>
</reference>
<protein>
    <recommendedName>
        <fullName evidence="3">Cytochrome P450</fullName>
    </recommendedName>
</protein>
<evidence type="ECO:0000313" key="2">
    <source>
        <dbReference type="Proteomes" id="UP000824469"/>
    </source>
</evidence>
<dbReference type="Gene3D" id="1.10.630.10">
    <property type="entry name" value="Cytochrome P450"/>
    <property type="match status" value="1"/>
</dbReference>
<dbReference type="GO" id="GO:0016705">
    <property type="term" value="F:oxidoreductase activity, acting on paired donors, with incorporation or reduction of molecular oxygen"/>
    <property type="evidence" value="ECO:0007669"/>
    <property type="project" value="InterPro"/>
</dbReference>
<dbReference type="Proteomes" id="UP000824469">
    <property type="component" value="Unassembled WGS sequence"/>
</dbReference>
<dbReference type="GO" id="GO:0005506">
    <property type="term" value="F:iron ion binding"/>
    <property type="evidence" value="ECO:0007669"/>
    <property type="project" value="InterPro"/>
</dbReference>
<organism evidence="1 2">
    <name type="scientific">Taxus chinensis</name>
    <name type="common">Chinese yew</name>
    <name type="synonym">Taxus wallichiana var. chinensis</name>
    <dbReference type="NCBI Taxonomy" id="29808"/>
    <lineage>
        <taxon>Eukaryota</taxon>
        <taxon>Viridiplantae</taxon>
        <taxon>Streptophyta</taxon>
        <taxon>Embryophyta</taxon>
        <taxon>Tracheophyta</taxon>
        <taxon>Spermatophyta</taxon>
        <taxon>Pinopsida</taxon>
        <taxon>Pinidae</taxon>
        <taxon>Conifers II</taxon>
        <taxon>Cupressales</taxon>
        <taxon>Taxaceae</taxon>
        <taxon>Taxus</taxon>
    </lineage>
</organism>
<dbReference type="EMBL" id="JAHRHJ020003813">
    <property type="protein sequence ID" value="KAH9288729.1"/>
    <property type="molecule type" value="Genomic_DNA"/>
</dbReference>
<sequence length="115" mass="13306">MAFYISLNLLGNMVFNINLFDPHNPASMGFEDIIKKMMKHGGLFSISWVLGSSWLATGSMRHQKTKYMKGICDFFDLLIQDTIVVRRKNLEKESEKYFLDVLLDFRSEDFTLVGV</sequence>